<dbReference type="NCBIfam" id="TIGR04256">
    <property type="entry name" value="GxxExxY"/>
    <property type="match status" value="1"/>
</dbReference>
<evidence type="ECO:0000313" key="2">
    <source>
        <dbReference type="Proteomes" id="UP000035900"/>
    </source>
</evidence>
<comment type="caution">
    <text evidence="1">The sequence shown here is derived from an EMBL/GenBank/DDBJ whole genome shotgun (WGS) entry which is preliminary data.</text>
</comment>
<name>A0A0J7J250_9FLAO</name>
<proteinExistence type="predicted"/>
<dbReference type="Proteomes" id="UP000035900">
    <property type="component" value="Unassembled WGS sequence"/>
</dbReference>
<dbReference type="Pfam" id="PF13366">
    <property type="entry name" value="PDDEXK_3"/>
    <property type="match status" value="1"/>
</dbReference>
<dbReference type="AlphaFoldDB" id="A0A0J7J250"/>
<dbReference type="EMBL" id="LFNG01000004">
    <property type="protein sequence ID" value="KMQ72089.1"/>
    <property type="molecule type" value="Genomic_DNA"/>
</dbReference>
<dbReference type="STRING" id="1304281.ACM44_03470"/>
<reference evidence="1 2" key="1">
    <citation type="journal article" date="2004" name="Int. J. Syst. Evol. Microbiol.">
        <title>Kaistella koreensis gen. nov., sp. nov., a novel member of the Chryseobacterium-Bergeyella-Riemerella branch.</title>
        <authorList>
            <person name="Kim M.K."/>
            <person name="Im W.T."/>
            <person name="Shin Y.K."/>
            <person name="Lim J.H."/>
            <person name="Kim S.H."/>
            <person name="Lee B.C."/>
            <person name="Park M.Y."/>
            <person name="Lee K.Y."/>
            <person name="Lee S.T."/>
        </authorList>
    </citation>
    <scope>NUCLEOTIDE SEQUENCE [LARGE SCALE GENOMIC DNA]</scope>
    <source>
        <strain evidence="1 2">CCUG 49689</strain>
    </source>
</reference>
<sequence>MMRTKKEITQLSYDITGYAIKVHKALGPGLLESVYEKCLIHELRKNGHSIQQQLKVPIIYDEELIFDADLKVDILVDDTVVVELKATEDMRPIYEAQLLTYMKILKKPQGLLINFFTDNITKSMKPFVNEYFRELEE</sequence>
<protein>
    <submittedName>
        <fullName evidence="1">GxxExxY protein</fullName>
    </submittedName>
</protein>
<evidence type="ECO:0000313" key="1">
    <source>
        <dbReference type="EMBL" id="KMQ72089.1"/>
    </source>
</evidence>
<organism evidence="1 2">
    <name type="scientific">Chryseobacterium koreense CCUG 49689</name>
    <dbReference type="NCBI Taxonomy" id="1304281"/>
    <lineage>
        <taxon>Bacteria</taxon>
        <taxon>Pseudomonadati</taxon>
        <taxon>Bacteroidota</taxon>
        <taxon>Flavobacteriia</taxon>
        <taxon>Flavobacteriales</taxon>
        <taxon>Weeksellaceae</taxon>
        <taxon>Chryseobacterium group</taxon>
        <taxon>Chryseobacterium</taxon>
    </lineage>
</organism>
<gene>
    <name evidence="1" type="ORF">ACM44_03470</name>
</gene>
<dbReference type="PATRIC" id="fig|1304281.5.peg.750"/>
<keyword evidence="2" id="KW-1185">Reference proteome</keyword>
<dbReference type="InterPro" id="IPR026350">
    <property type="entry name" value="GxxExxY"/>
</dbReference>
<accession>A0A0J7J250</accession>